<evidence type="ECO:0000256" key="2">
    <source>
        <dbReference type="ARBA" id="ARBA00022692"/>
    </source>
</evidence>
<keyword evidence="7" id="KW-0325">Glycoprotein</keyword>
<proteinExistence type="predicted"/>
<feature type="transmembrane region" description="Helical" evidence="9">
    <location>
        <begin position="64"/>
        <end position="87"/>
    </location>
</feature>
<dbReference type="RefSeq" id="XP_042609889.1">
    <property type="nucleotide sequence ID" value="XM_042753955.1"/>
</dbReference>
<dbReference type="GO" id="GO:0007200">
    <property type="term" value="P:phospholipase C-activating G protein-coupled receptor signaling pathway"/>
    <property type="evidence" value="ECO:0007669"/>
    <property type="project" value="TreeGrafter"/>
</dbReference>
<feature type="transmembrane region" description="Helical" evidence="9">
    <location>
        <begin position="214"/>
        <end position="237"/>
    </location>
</feature>
<dbReference type="GO" id="GO:0004930">
    <property type="term" value="F:G protein-coupled receptor activity"/>
    <property type="evidence" value="ECO:0007669"/>
    <property type="project" value="UniProtKB-KW"/>
</dbReference>
<feature type="transmembrane region" description="Helical" evidence="9">
    <location>
        <begin position="107"/>
        <end position="128"/>
    </location>
</feature>
<reference evidence="11" key="1">
    <citation type="submission" date="2025-08" db="UniProtKB">
        <authorList>
            <consortium name="RefSeq"/>
        </authorList>
    </citation>
    <scope>IDENTIFICATION</scope>
    <source>
        <tissue evidence="11">Muscle</tissue>
    </source>
</reference>
<feature type="transmembrane region" description="Helical" evidence="9">
    <location>
        <begin position="249"/>
        <end position="269"/>
    </location>
</feature>
<evidence type="ECO:0000256" key="1">
    <source>
        <dbReference type="ARBA" id="ARBA00004141"/>
    </source>
</evidence>
<dbReference type="OrthoDB" id="8860420at2759"/>
<keyword evidence="4" id="KW-0297">G-protein coupled receptor</keyword>
<evidence type="ECO:0000256" key="8">
    <source>
        <dbReference type="ARBA" id="ARBA00023224"/>
    </source>
</evidence>
<feature type="transmembrane region" description="Helical" evidence="9">
    <location>
        <begin position="27"/>
        <end position="52"/>
    </location>
</feature>
<name>A0A9Q9XXM4_CYPCA</name>
<protein>
    <submittedName>
        <fullName evidence="11">C-C chemokine receptor type 8-like</fullName>
    </submittedName>
</protein>
<feature type="transmembrane region" description="Helical" evidence="9">
    <location>
        <begin position="170"/>
        <end position="193"/>
    </location>
</feature>
<dbReference type="GO" id="GO:0005886">
    <property type="term" value="C:plasma membrane"/>
    <property type="evidence" value="ECO:0007669"/>
    <property type="project" value="TreeGrafter"/>
</dbReference>
<feature type="domain" description="G-protein coupled receptors family 1 profile" evidence="10">
    <location>
        <begin position="108"/>
        <end position="268"/>
    </location>
</feature>
<comment type="subcellular location">
    <subcellularLocation>
        <location evidence="1">Membrane</location>
        <topology evidence="1">Multi-pass membrane protein</topology>
    </subcellularLocation>
</comment>
<dbReference type="KEGG" id="ccar:122143094"/>
<keyword evidence="5 9" id="KW-0472">Membrane</keyword>
<keyword evidence="6" id="KW-0675">Receptor</keyword>
<dbReference type="PANTHER" id="PTHR24232">
    <property type="entry name" value="G-PROTEIN COUPLED RECEPTOR"/>
    <property type="match status" value="1"/>
</dbReference>
<evidence type="ECO:0000256" key="9">
    <source>
        <dbReference type="SAM" id="Phobius"/>
    </source>
</evidence>
<feature type="transmembrane region" description="Helical" evidence="9">
    <location>
        <begin position="135"/>
        <end position="158"/>
    </location>
</feature>
<gene>
    <name evidence="11" type="primary">LOC122143094</name>
</gene>
<dbReference type="InterPro" id="IPR000276">
    <property type="entry name" value="GPCR_Rhodpsn"/>
</dbReference>
<evidence type="ECO:0000259" key="10">
    <source>
        <dbReference type="PROSITE" id="PS50262"/>
    </source>
</evidence>
<dbReference type="PANTHER" id="PTHR24232:SF85">
    <property type="entry name" value="G-PROTEIN COUPLED RECEPTOR 4"/>
    <property type="match status" value="1"/>
</dbReference>
<dbReference type="Proteomes" id="UP001155660">
    <property type="component" value="Unplaced"/>
</dbReference>
<sequence>MNNSTVTFITLAASANPTTQSIGLTDSLQLFLCSFTFLFGMANHCYVIWLIITGAGSGVALEFFNLNLSVCEIGICIFCFLDTMAIWFPNLKIVSNFIQGQGITGRSLFLCLMCVERYLAVVHPVTFLKYKPLRYRVICCIVVWILTLGSCLYTMFILMALNTVAHTWSFTLQFLLFFSIQLFCLVAVLRALKQSGPGERAREKEEENNMKRKAFHLILITSVNTIFLNVPFIILALYRVVTKQQSLELRIAALFCYTLGGFVQPVLYLHRIGKLSCLRSS</sequence>
<keyword evidence="8" id="KW-0807">Transducer</keyword>
<keyword evidence="2 9" id="KW-0812">Transmembrane</keyword>
<dbReference type="PROSITE" id="PS50262">
    <property type="entry name" value="G_PROTEIN_RECEP_F1_2"/>
    <property type="match status" value="1"/>
</dbReference>
<evidence type="ECO:0000256" key="7">
    <source>
        <dbReference type="ARBA" id="ARBA00023180"/>
    </source>
</evidence>
<dbReference type="GeneID" id="122143094"/>
<dbReference type="SUPFAM" id="SSF81321">
    <property type="entry name" value="Family A G protein-coupled receptor-like"/>
    <property type="match status" value="1"/>
</dbReference>
<accession>A0A9Q9XXM4</accession>
<keyword evidence="3 9" id="KW-1133">Transmembrane helix</keyword>
<dbReference type="InterPro" id="IPR017452">
    <property type="entry name" value="GPCR_Rhodpsn_7TM"/>
</dbReference>
<evidence type="ECO:0000256" key="6">
    <source>
        <dbReference type="ARBA" id="ARBA00023170"/>
    </source>
</evidence>
<dbReference type="GO" id="GO:0035025">
    <property type="term" value="P:positive regulation of Rho protein signal transduction"/>
    <property type="evidence" value="ECO:0007669"/>
    <property type="project" value="TreeGrafter"/>
</dbReference>
<evidence type="ECO:0000256" key="5">
    <source>
        <dbReference type="ARBA" id="ARBA00023136"/>
    </source>
</evidence>
<evidence type="ECO:0000256" key="4">
    <source>
        <dbReference type="ARBA" id="ARBA00023040"/>
    </source>
</evidence>
<organism evidence="11">
    <name type="scientific">Cyprinus carpio</name>
    <name type="common">Common carp</name>
    <dbReference type="NCBI Taxonomy" id="7962"/>
    <lineage>
        <taxon>Eukaryota</taxon>
        <taxon>Metazoa</taxon>
        <taxon>Chordata</taxon>
        <taxon>Craniata</taxon>
        <taxon>Vertebrata</taxon>
        <taxon>Euteleostomi</taxon>
        <taxon>Actinopterygii</taxon>
        <taxon>Neopterygii</taxon>
        <taxon>Teleostei</taxon>
        <taxon>Ostariophysi</taxon>
        <taxon>Cypriniformes</taxon>
        <taxon>Cyprinidae</taxon>
        <taxon>Cyprininae</taxon>
        <taxon>Cyprinus</taxon>
    </lineage>
</organism>
<dbReference type="AlphaFoldDB" id="A0A9Q9XXM4"/>
<evidence type="ECO:0000313" key="11">
    <source>
        <dbReference type="RefSeq" id="XP_042609889.1"/>
    </source>
</evidence>
<dbReference type="Pfam" id="PF00001">
    <property type="entry name" value="7tm_1"/>
    <property type="match status" value="1"/>
</dbReference>
<evidence type="ECO:0000256" key="3">
    <source>
        <dbReference type="ARBA" id="ARBA00022989"/>
    </source>
</evidence>